<dbReference type="InterPro" id="IPR037069">
    <property type="entry name" value="AcylCoA_DH/ox_N_sf"/>
</dbReference>
<dbReference type="InterPro" id="IPR009100">
    <property type="entry name" value="AcylCoA_DH/oxidase_NM_dom_sf"/>
</dbReference>
<dbReference type="InterPro" id="IPR046373">
    <property type="entry name" value="Acyl-CoA_Oxase/DH_mid-dom_sf"/>
</dbReference>
<dbReference type="Gene3D" id="1.10.540.10">
    <property type="entry name" value="Acyl-CoA dehydrogenase/oxidase, N-terminal domain"/>
    <property type="match status" value="1"/>
</dbReference>
<dbReference type="InterPro" id="IPR013786">
    <property type="entry name" value="AcylCoA_DH/ox_N"/>
</dbReference>
<evidence type="ECO:0000313" key="2">
    <source>
        <dbReference type="EMBL" id="MFC7286691.1"/>
    </source>
</evidence>
<dbReference type="SUPFAM" id="SSF47203">
    <property type="entry name" value="Acyl-CoA dehydrogenase C-terminal domain-like"/>
    <property type="match status" value="1"/>
</dbReference>
<dbReference type="PANTHER" id="PTHR43884:SF12">
    <property type="entry name" value="ISOVALERYL-COA DEHYDROGENASE, MITOCHONDRIAL-RELATED"/>
    <property type="match status" value="1"/>
</dbReference>
<dbReference type="Gene3D" id="2.40.110.10">
    <property type="entry name" value="Butyryl-CoA Dehydrogenase, subunit A, domain 2"/>
    <property type="match status" value="1"/>
</dbReference>
<accession>A0ABW2I6T7</accession>
<keyword evidence="3" id="KW-1185">Reference proteome</keyword>
<dbReference type="EMBL" id="JBHTBU010000001">
    <property type="protein sequence ID" value="MFC7286691.1"/>
    <property type="molecule type" value="Genomic_DNA"/>
</dbReference>
<protein>
    <submittedName>
        <fullName evidence="2">Acyl-CoA dehydrogenase family protein</fullName>
    </submittedName>
</protein>
<gene>
    <name evidence="2" type="ORF">ACFQPC_01460</name>
</gene>
<dbReference type="SUPFAM" id="SSF56645">
    <property type="entry name" value="Acyl-CoA dehydrogenase NM domain-like"/>
    <property type="match status" value="1"/>
</dbReference>
<dbReference type="RefSeq" id="WP_382269876.1">
    <property type="nucleotide sequence ID" value="NZ_JBHTBU010000001.1"/>
</dbReference>
<sequence>MSGNLQEWLRAHADELDQTQGLAAGVIPRLAADGLFGIGVPQELGGSGGDIRDAIKAVAGIAEYSLTAAFVFWGQRTFIEYLLHSPNHGLAERLTAALVRGERAGATGLSNAMKFLSGLESLQIIATPNEKGWQLDGSLAWVTNLRKEGFIAAAAVASSADAPPAIISFDSAYSGVQRSDDLDLMALRSSNTAAVRLQNVGISEADVIHADARQYLPAVRPCFLGLQCGMSIGLARASLQAALTLSAATRNQLTTRIEELQRLLEETAAQLLEGVHDGRFKAKAAPLFRIRIQLAEIVQQAVFLELQASGGRAYLQDGDKSFARRWREAAFVPIVTPSLTQLQIELQKQAAAQVA</sequence>
<evidence type="ECO:0000313" key="3">
    <source>
        <dbReference type="Proteomes" id="UP001596542"/>
    </source>
</evidence>
<evidence type="ECO:0000259" key="1">
    <source>
        <dbReference type="Pfam" id="PF02771"/>
    </source>
</evidence>
<reference evidence="3" key="1">
    <citation type="journal article" date="2019" name="Int. J. Syst. Evol. Microbiol.">
        <title>The Global Catalogue of Microorganisms (GCM) 10K type strain sequencing project: providing services to taxonomists for standard genome sequencing and annotation.</title>
        <authorList>
            <consortium name="The Broad Institute Genomics Platform"/>
            <consortium name="The Broad Institute Genome Sequencing Center for Infectious Disease"/>
            <person name="Wu L."/>
            <person name="Ma J."/>
        </authorList>
    </citation>
    <scope>NUCLEOTIDE SEQUENCE [LARGE SCALE GENOMIC DNA]</scope>
    <source>
        <strain evidence="3">KACC 12508</strain>
    </source>
</reference>
<dbReference type="Pfam" id="PF02771">
    <property type="entry name" value="Acyl-CoA_dh_N"/>
    <property type="match status" value="1"/>
</dbReference>
<organism evidence="2 3">
    <name type="scientific">Herminiimonas glaciei</name>
    <dbReference type="NCBI Taxonomy" id="523788"/>
    <lineage>
        <taxon>Bacteria</taxon>
        <taxon>Pseudomonadati</taxon>
        <taxon>Pseudomonadota</taxon>
        <taxon>Betaproteobacteria</taxon>
        <taxon>Burkholderiales</taxon>
        <taxon>Oxalobacteraceae</taxon>
        <taxon>Herminiimonas</taxon>
    </lineage>
</organism>
<name>A0ABW2I6T7_9BURK</name>
<dbReference type="InterPro" id="IPR036250">
    <property type="entry name" value="AcylCo_DH-like_C"/>
</dbReference>
<dbReference type="PANTHER" id="PTHR43884">
    <property type="entry name" value="ACYL-COA DEHYDROGENASE"/>
    <property type="match status" value="1"/>
</dbReference>
<dbReference type="Proteomes" id="UP001596542">
    <property type="component" value="Unassembled WGS sequence"/>
</dbReference>
<comment type="caution">
    <text evidence="2">The sequence shown here is derived from an EMBL/GenBank/DDBJ whole genome shotgun (WGS) entry which is preliminary data.</text>
</comment>
<proteinExistence type="predicted"/>
<feature type="domain" description="Acyl-CoA dehydrogenase/oxidase N-terminal" evidence="1">
    <location>
        <begin position="7"/>
        <end position="102"/>
    </location>
</feature>